<protein>
    <submittedName>
        <fullName evidence="1">Uncharacterized protein</fullName>
    </submittedName>
</protein>
<accession>V4ADC1</accession>
<evidence type="ECO:0000313" key="2">
    <source>
        <dbReference type="Proteomes" id="UP000030746"/>
    </source>
</evidence>
<gene>
    <name evidence="1" type="ORF">LOTGIDRAFT_117987</name>
</gene>
<name>V4ADC1_LOTGI</name>
<dbReference type="GeneID" id="20231564"/>
<dbReference type="AlphaFoldDB" id="V4ADC1"/>
<dbReference type="CTD" id="20231564"/>
<dbReference type="OrthoDB" id="6138683at2759"/>
<proteinExistence type="predicted"/>
<dbReference type="HOGENOM" id="CLU_2998816_0_0_1"/>
<evidence type="ECO:0000313" key="1">
    <source>
        <dbReference type="EMBL" id="ESO94832.1"/>
    </source>
</evidence>
<keyword evidence="2" id="KW-1185">Reference proteome</keyword>
<dbReference type="RefSeq" id="XP_009054572.1">
    <property type="nucleotide sequence ID" value="XM_009056324.1"/>
</dbReference>
<reference evidence="1 2" key="1">
    <citation type="journal article" date="2013" name="Nature">
        <title>Insights into bilaterian evolution from three spiralian genomes.</title>
        <authorList>
            <person name="Simakov O."/>
            <person name="Marletaz F."/>
            <person name="Cho S.J."/>
            <person name="Edsinger-Gonzales E."/>
            <person name="Havlak P."/>
            <person name="Hellsten U."/>
            <person name="Kuo D.H."/>
            <person name="Larsson T."/>
            <person name="Lv J."/>
            <person name="Arendt D."/>
            <person name="Savage R."/>
            <person name="Osoegawa K."/>
            <person name="de Jong P."/>
            <person name="Grimwood J."/>
            <person name="Chapman J.A."/>
            <person name="Shapiro H."/>
            <person name="Aerts A."/>
            <person name="Otillar R.P."/>
            <person name="Terry A.Y."/>
            <person name="Boore J.L."/>
            <person name="Grigoriev I.V."/>
            <person name="Lindberg D.R."/>
            <person name="Seaver E.C."/>
            <person name="Weisblat D.A."/>
            <person name="Putnam N.H."/>
            <person name="Rokhsar D.S."/>
        </authorList>
    </citation>
    <scope>NUCLEOTIDE SEQUENCE [LARGE SCALE GENOMIC DNA]</scope>
</reference>
<dbReference type="KEGG" id="lgi:LOTGIDRAFT_117987"/>
<organism evidence="1 2">
    <name type="scientific">Lottia gigantea</name>
    <name type="common">Giant owl limpet</name>
    <dbReference type="NCBI Taxonomy" id="225164"/>
    <lineage>
        <taxon>Eukaryota</taxon>
        <taxon>Metazoa</taxon>
        <taxon>Spiralia</taxon>
        <taxon>Lophotrochozoa</taxon>
        <taxon>Mollusca</taxon>
        <taxon>Gastropoda</taxon>
        <taxon>Patellogastropoda</taxon>
        <taxon>Lottioidea</taxon>
        <taxon>Lottiidae</taxon>
        <taxon>Lottia</taxon>
    </lineage>
</organism>
<dbReference type="EMBL" id="KB201750">
    <property type="protein sequence ID" value="ESO94832.1"/>
    <property type="molecule type" value="Genomic_DNA"/>
</dbReference>
<sequence length="57" mass="6807">MQNDLNKIEGWSKTGLLRFHPEKCKHMHRGKMNNNTSCSLHGRSYRRKRHWSLSPIC</sequence>
<dbReference type="Proteomes" id="UP000030746">
    <property type="component" value="Unassembled WGS sequence"/>
</dbReference>